<dbReference type="InterPro" id="IPR050553">
    <property type="entry name" value="Thioredoxin_ResA/DsbE_sf"/>
</dbReference>
<protein>
    <submittedName>
        <fullName evidence="6">Redoxin</fullName>
    </submittedName>
</protein>
<feature type="transmembrane region" description="Helical" evidence="4">
    <location>
        <begin position="6"/>
        <end position="26"/>
    </location>
</feature>
<proteinExistence type="predicted"/>
<dbReference type="GO" id="GO:0017004">
    <property type="term" value="P:cytochrome complex assembly"/>
    <property type="evidence" value="ECO:0007669"/>
    <property type="project" value="UniProtKB-KW"/>
</dbReference>
<gene>
    <name evidence="6" type="ORF">VITFI_CDS1034</name>
</gene>
<feature type="domain" description="Thioredoxin" evidence="5">
    <location>
        <begin position="134"/>
        <end position="275"/>
    </location>
</feature>
<keyword evidence="2" id="KW-0201">Cytochrome c-type biogenesis</keyword>
<organism evidence="6 7">
    <name type="scientific">Vitreoscilla filiformis</name>
    <dbReference type="NCBI Taxonomy" id="63"/>
    <lineage>
        <taxon>Bacteria</taxon>
        <taxon>Pseudomonadati</taxon>
        <taxon>Pseudomonadota</taxon>
        <taxon>Betaproteobacteria</taxon>
        <taxon>Neisseriales</taxon>
        <taxon>Neisseriaceae</taxon>
        <taxon>Vitreoscilla</taxon>
    </lineage>
</organism>
<dbReference type="RefSeq" id="WP_089416088.1">
    <property type="nucleotide sequence ID" value="NZ_CP022423.1"/>
</dbReference>
<dbReference type="GO" id="GO:0015036">
    <property type="term" value="F:disulfide oxidoreductase activity"/>
    <property type="evidence" value="ECO:0007669"/>
    <property type="project" value="UniProtKB-ARBA"/>
</dbReference>
<dbReference type="InterPro" id="IPR001640">
    <property type="entry name" value="Lgt"/>
</dbReference>
<evidence type="ECO:0000313" key="6">
    <source>
        <dbReference type="EMBL" id="ASM76812.1"/>
    </source>
</evidence>
<sequence>MLSISLGPVALPLLPVLWLGAVWWASWGAERWARHLAPDVPAQAARAGQVVMVAALVGGLAARLGHVVRHAEVFASSPWSVLDVRDGGASWVAGGLAGVIALAWGLRHTPGLRRPVWGACTLSASGALMLGWALGVGRPPPPVSVPVQALYGSAQVLHLGQATGRPRVVNLWASWCGPCRAEMPLLVATQRRETELDILFVNQGESAAAVRAYLNDPGWTPDHVWLDSARALGPALGSPGLPTTVFYDAHGQVVSRHFGILTAVALETELRALRPSPSSSSSASHR</sequence>
<dbReference type="InterPro" id="IPR036249">
    <property type="entry name" value="Thioredoxin-like_sf"/>
</dbReference>
<keyword evidence="7" id="KW-1185">Reference proteome</keyword>
<dbReference type="Pfam" id="PF01790">
    <property type="entry name" value="LGT"/>
    <property type="match status" value="1"/>
</dbReference>
<comment type="subcellular location">
    <subcellularLocation>
        <location evidence="1">Cell envelope</location>
    </subcellularLocation>
</comment>
<accession>A0A221KCR1</accession>
<evidence type="ECO:0000256" key="3">
    <source>
        <dbReference type="ARBA" id="ARBA00023284"/>
    </source>
</evidence>
<evidence type="ECO:0000256" key="2">
    <source>
        <dbReference type="ARBA" id="ARBA00022748"/>
    </source>
</evidence>
<dbReference type="PANTHER" id="PTHR42852:SF13">
    <property type="entry name" value="PROTEIN DIPZ"/>
    <property type="match status" value="1"/>
</dbReference>
<dbReference type="Pfam" id="PF08534">
    <property type="entry name" value="Redoxin"/>
    <property type="match status" value="1"/>
</dbReference>
<dbReference type="KEGG" id="vff:VITFI_CDS1034"/>
<dbReference type="PANTHER" id="PTHR42852">
    <property type="entry name" value="THIOL:DISULFIDE INTERCHANGE PROTEIN DSBE"/>
    <property type="match status" value="1"/>
</dbReference>
<dbReference type="AlphaFoldDB" id="A0A221KCR1"/>
<feature type="transmembrane region" description="Helical" evidence="4">
    <location>
        <begin position="88"/>
        <end position="104"/>
    </location>
</feature>
<dbReference type="InterPro" id="IPR013740">
    <property type="entry name" value="Redoxin"/>
</dbReference>
<dbReference type="CDD" id="cd02966">
    <property type="entry name" value="TlpA_like_family"/>
    <property type="match status" value="1"/>
</dbReference>
<keyword evidence="3" id="KW-0676">Redox-active center</keyword>
<evidence type="ECO:0000256" key="1">
    <source>
        <dbReference type="ARBA" id="ARBA00004196"/>
    </source>
</evidence>
<name>A0A221KCR1_VITFI</name>
<feature type="transmembrane region" description="Helical" evidence="4">
    <location>
        <begin position="47"/>
        <end position="68"/>
    </location>
</feature>
<dbReference type="Gene3D" id="3.40.30.10">
    <property type="entry name" value="Glutaredoxin"/>
    <property type="match status" value="1"/>
</dbReference>
<keyword evidence="4" id="KW-0472">Membrane</keyword>
<dbReference type="InterPro" id="IPR017937">
    <property type="entry name" value="Thioredoxin_CS"/>
</dbReference>
<dbReference type="PROSITE" id="PS00194">
    <property type="entry name" value="THIOREDOXIN_1"/>
    <property type="match status" value="1"/>
</dbReference>
<dbReference type="OrthoDB" id="9811352at2"/>
<dbReference type="GO" id="GO:0030313">
    <property type="term" value="C:cell envelope"/>
    <property type="evidence" value="ECO:0007669"/>
    <property type="project" value="UniProtKB-SubCell"/>
</dbReference>
<dbReference type="EMBL" id="CP022423">
    <property type="protein sequence ID" value="ASM76812.1"/>
    <property type="molecule type" value="Genomic_DNA"/>
</dbReference>
<evidence type="ECO:0000313" key="7">
    <source>
        <dbReference type="Proteomes" id="UP000199729"/>
    </source>
</evidence>
<evidence type="ECO:0000259" key="5">
    <source>
        <dbReference type="PROSITE" id="PS51352"/>
    </source>
</evidence>
<dbReference type="InterPro" id="IPR013766">
    <property type="entry name" value="Thioredoxin_domain"/>
</dbReference>
<dbReference type="SUPFAM" id="SSF52833">
    <property type="entry name" value="Thioredoxin-like"/>
    <property type="match status" value="1"/>
</dbReference>
<dbReference type="Proteomes" id="UP000199729">
    <property type="component" value="Chromosome"/>
</dbReference>
<dbReference type="GO" id="GO:0042158">
    <property type="term" value="P:lipoprotein biosynthetic process"/>
    <property type="evidence" value="ECO:0007669"/>
    <property type="project" value="InterPro"/>
</dbReference>
<dbReference type="PROSITE" id="PS51352">
    <property type="entry name" value="THIOREDOXIN_2"/>
    <property type="match status" value="1"/>
</dbReference>
<dbReference type="GO" id="GO:0005886">
    <property type="term" value="C:plasma membrane"/>
    <property type="evidence" value="ECO:0007669"/>
    <property type="project" value="InterPro"/>
</dbReference>
<keyword evidence="4" id="KW-0812">Transmembrane</keyword>
<feature type="transmembrane region" description="Helical" evidence="4">
    <location>
        <begin position="116"/>
        <end position="135"/>
    </location>
</feature>
<reference evidence="6 7" key="1">
    <citation type="submission" date="2017-07" db="EMBL/GenBank/DDBJ databases">
        <title>Complete Genome Sequence of the cosmetic ferment Vitreoscilla filiformis (ATCC15551).</title>
        <authorList>
            <person name="Contreras S."/>
            <person name="Sagory-Zalkind P."/>
            <person name="Blanquart H."/>
            <person name="Iltis A."/>
            <person name="Morand S.C."/>
        </authorList>
    </citation>
    <scope>NUCLEOTIDE SEQUENCE [LARGE SCALE GENOMIC DNA]</scope>
    <source>
        <strain evidence="6 7">ATCC 15551</strain>
    </source>
</reference>
<keyword evidence="4" id="KW-1133">Transmembrane helix</keyword>
<dbReference type="GO" id="GO:0008961">
    <property type="term" value="F:phosphatidylglycerol-prolipoprotein diacylglyceryl transferase activity"/>
    <property type="evidence" value="ECO:0007669"/>
    <property type="project" value="InterPro"/>
</dbReference>
<evidence type="ECO:0000256" key="4">
    <source>
        <dbReference type="SAM" id="Phobius"/>
    </source>
</evidence>